<gene>
    <name evidence="2" type="ORF">GCM10009863_19740</name>
</gene>
<feature type="compositionally biased region" description="Low complexity" evidence="1">
    <location>
        <begin position="168"/>
        <end position="177"/>
    </location>
</feature>
<sequence length="203" mass="21840">MPHATGEELEFSGSEDEASPAEVEVLGAWEDFVHAAGRGDSGDSTERDARYDRLRSAMLGLRNSGARFWMAHGAFEEHVKAAQRRRELPEGWLPLPVPTEPDRLVGGVVITVEGRRGSALVEQASQTLRRNGGFASYPAPPSSGRSLAQAAREARVQGAGRRDGGRSAGAAGQQSQPPRERSFRQRSFGTGSSSERSASPRRS</sequence>
<name>A0ABP6C7L2_9ACTN</name>
<feature type="compositionally biased region" description="Low complexity" evidence="1">
    <location>
        <begin position="186"/>
        <end position="197"/>
    </location>
</feature>
<comment type="caution">
    <text evidence="2">The sequence shown here is derived from an EMBL/GenBank/DDBJ whole genome shotgun (WGS) entry which is preliminary data.</text>
</comment>
<proteinExistence type="predicted"/>
<keyword evidence="3" id="KW-1185">Reference proteome</keyword>
<evidence type="ECO:0000313" key="2">
    <source>
        <dbReference type="EMBL" id="GAA2606299.1"/>
    </source>
</evidence>
<feature type="region of interest" description="Disordered" evidence="1">
    <location>
        <begin position="1"/>
        <end position="22"/>
    </location>
</feature>
<organism evidence="2 3">
    <name type="scientific">Streptomyces axinellae</name>
    <dbReference type="NCBI Taxonomy" id="552788"/>
    <lineage>
        <taxon>Bacteria</taxon>
        <taxon>Bacillati</taxon>
        <taxon>Actinomycetota</taxon>
        <taxon>Actinomycetes</taxon>
        <taxon>Kitasatosporales</taxon>
        <taxon>Streptomycetaceae</taxon>
        <taxon>Streptomyces</taxon>
    </lineage>
</organism>
<dbReference type="Proteomes" id="UP001501447">
    <property type="component" value="Unassembled WGS sequence"/>
</dbReference>
<accession>A0ABP6C7L2</accession>
<feature type="compositionally biased region" description="Basic and acidic residues" evidence="1">
    <location>
        <begin position="152"/>
        <end position="165"/>
    </location>
</feature>
<protein>
    <submittedName>
        <fullName evidence="2">Uncharacterized protein</fullName>
    </submittedName>
</protein>
<reference evidence="3" key="1">
    <citation type="journal article" date="2019" name="Int. J. Syst. Evol. Microbiol.">
        <title>The Global Catalogue of Microorganisms (GCM) 10K type strain sequencing project: providing services to taxonomists for standard genome sequencing and annotation.</title>
        <authorList>
            <consortium name="The Broad Institute Genomics Platform"/>
            <consortium name="The Broad Institute Genome Sequencing Center for Infectious Disease"/>
            <person name="Wu L."/>
            <person name="Ma J."/>
        </authorList>
    </citation>
    <scope>NUCLEOTIDE SEQUENCE [LARGE SCALE GENOMIC DNA]</scope>
    <source>
        <strain evidence="3">JCM 16373</strain>
    </source>
</reference>
<feature type="compositionally biased region" description="Acidic residues" evidence="1">
    <location>
        <begin position="7"/>
        <end position="19"/>
    </location>
</feature>
<feature type="region of interest" description="Disordered" evidence="1">
    <location>
        <begin position="131"/>
        <end position="203"/>
    </location>
</feature>
<evidence type="ECO:0000256" key="1">
    <source>
        <dbReference type="SAM" id="MobiDB-lite"/>
    </source>
</evidence>
<dbReference type="EMBL" id="BAAARJ010000005">
    <property type="protein sequence ID" value="GAA2606299.1"/>
    <property type="molecule type" value="Genomic_DNA"/>
</dbReference>
<evidence type="ECO:0000313" key="3">
    <source>
        <dbReference type="Proteomes" id="UP001501447"/>
    </source>
</evidence>